<dbReference type="AlphaFoldDB" id="A0A1G5RZU1"/>
<feature type="transmembrane region" description="Helical" evidence="7">
    <location>
        <begin position="359"/>
        <end position="381"/>
    </location>
</feature>
<evidence type="ECO:0000256" key="5">
    <source>
        <dbReference type="ARBA" id="ARBA00023136"/>
    </source>
</evidence>
<dbReference type="EMBL" id="FMWL01000008">
    <property type="protein sequence ID" value="SCZ79634.1"/>
    <property type="molecule type" value="Genomic_DNA"/>
</dbReference>
<evidence type="ECO:0000256" key="4">
    <source>
        <dbReference type="ARBA" id="ARBA00022989"/>
    </source>
</evidence>
<dbReference type="InterPro" id="IPR036259">
    <property type="entry name" value="MFS_trans_sf"/>
</dbReference>
<dbReference type="InterPro" id="IPR050327">
    <property type="entry name" value="Proton-linked_MCT"/>
</dbReference>
<dbReference type="GO" id="GO:0005886">
    <property type="term" value="C:plasma membrane"/>
    <property type="evidence" value="ECO:0007669"/>
    <property type="project" value="UniProtKB-SubCell"/>
</dbReference>
<feature type="transmembrane region" description="Helical" evidence="7">
    <location>
        <begin position="270"/>
        <end position="293"/>
    </location>
</feature>
<gene>
    <name evidence="9" type="ORF">SAMN03080599_01855</name>
</gene>
<keyword evidence="5 7" id="KW-0472">Membrane</keyword>
<dbReference type="PROSITE" id="PS50850">
    <property type="entry name" value="MFS"/>
    <property type="match status" value="1"/>
</dbReference>
<evidence type="ECO:0000256" key="2">
    <source>
        <dbReference type="ARBA" id="ARBA00022448"/>
    </source>
</evidence>
<feature type="region of interest" description="Disordered" evidence="6">
    <location>
        <begin position="214"/>
        <end position="252"/>
    </location>
</feature>
<accession>A0A1G5RZU1</accession>
<dbReference type="PANTHER" id="PTHR11360">
    <property type="entry name" value="MONOCARBOXYLATE TRANSPORTER"/>
    <property type="match status" value="1"/>
</dbReference>
<keyword evidence="4 7" id="KW-1133">Transmembrane helix</keyword>
<protein>
    <submittedName>
        <fullName evidence="9">Sugar phosphate permease</fullName>
    </submittedName>
</protein>
<dbReference type="RefSeq" id="WP_092590787.1">
    <property type="nucleotide sequence ID" value="NZ_FMWL01000008.1"/>
</dbReference>
<dbReference type="InterPro" id="IPR011701">
    <property type="entry name" value="MFS"/>
</dbReference>
<feature type="transmembrane region" description="Helical" evidence="7">
    <location>
        <begin position="299"/>
        <end position="319"/>
    </location>
</feature>
<dbReference type="Proteomes" id="UP000199208">
    <property type="component" value="Unassembled WGS sequence"/>
</dbReference>
<organism evidence="9 10">
    <name type="scientific">Acidaminobacter hydrogenoformans DSM 2784</name>
    <dbReference type="NCBI Taxonomy" id="1120920"/>
    <lineage>
        <taxon>Bacteria</taxon>
        <taxon>Bacillati</taxon>
        <taxon>Bacillota</taxon>
        <taxon>Clostridia</taxon>
        <taxon>Peptostreptococcales</taxon>
        <taxon>Acidaminobacteraceae</taxon>
        <taxon>Acidaminobacter</taxon>
    </lineage>
</organism>
<dbReference type="Pfam" id="PF07690">
    <property type="entry name" value="MFS_1"/>
    <property type="match status" value="1"/>
</dbReference>
<dbReference type="Gene3D" id="1.20.1250.20">
    <property type="entry name" value="MFS general substrate transporter like domains"/>
    <property type="match status" value="2"/>
</dbReference>
<feature type="compositionally biased region" description="Low complexity" evidence="6">
    <location>
        <begin position="214"/>
        <end position="227"/>
    </location>
</feature>
<name>A0A1G5RZU1_9FIRM</name>
<feature type="transmembrane region" description="Helical" evidence="7">
    <location>
        <begin position="179"/>
        <end position="200"/>
    </location>
</feature>
<dbReference type="GO" id="GO:0022857">
    <property type="term" value="F:transmembrane transporter activity"/>
    <property type="evidence" value="ECO:0007669"/>
    <property type="project" value="InterPro"/>
</dbReference>
<feature type="compositionally biased region" description="Polar residues" evidence="6">
    <location>
        <begin position="228"/>
        <end position="252"/>
    </location>
</feature>
<feature type="transmembrane region" description="Helical" evidence="7">
    <location>
        <begin position="21"/>
        <end position="44"/>
    </location>
</feature>
<keyword evidence="10" id="KW-1185">Reference proteome</keyword>
<feature type="transmembrane region" description="Helical" evidence="7">
    <location>
        <begin position="423"/>
        <end position="444"/>
    </location>
</feature>
<dbReference type="STRING" id="1120920.SAMN03080599_01855"/>
<reference evidence="9 10" key="1">
    <citation type="submission" date="2016-10" db="EMBL/GenBank/DDBJ databases">
        <authorList>
            <person name="de Groot N.N."/>
        </authorList>
    </citation>
    <scope>NUCLEOTIDE SEQUENCE [LARGE SCALE GENOMIC DNA]</scope>
    <source>
        <strain evidence="9 10">DSM 2784</strain>
    </source>
</reference>
<evidence type="ECO:0000256" key="6">
    <source>
        <dbReference type="SAM" id="MobiDB-lite"/>
    </source>
</evidence>
<dbReference type="SUPFAM" id="SSF103473">
    <property type="entry name" value="MFS general substrate transporter"/>
    <property type="match status" value="1"/>
</dbReference>
<evidence type="ECO:0000313" key="9">
    <source>
        <dbReference type="EMBL" id="SCZ79634.1"/>
    </source>
</evidence>
<feature type="domain" description="Major facilitator superfamily (MFS) profile" evidence="8">
    <location>
        <begin position="24"/>
        <end position="452"/>
    </location>
</feature>
<evidence type="ECO:0000259" key="8">
    <source>
        <dbReference type="PROSITE" id="PS50850"/>
    </source>
</evidence>
<sequence length="456" mass="48104">MSNKRRGQRAQHISRAPKPAFFYGWWIVFLGFMLMAVSFSIIMSCHSLFVLPVSQSLGISRGEFTLTLTLVGLSAAASSAWVGKVLSRSKSLKRSMTLFVLWAGLVFAAFSAARATWHFYALAVLLGPGFVGSSNLAGSLLVNQWFVARRGFALGLVAAGSGIGTALLSPIITKVIVGWGWQMGYLFSGALILLICLPLVTKLATRSPSDAGLSPLGLSPNSSASSLTDSQSPTNPEIPTDPQTSAPPQASPGSIATPGLTLSELKAMPAFWLFFVTMFLLCVVIGGSQLTIVAYFREIGYTAEFAALMFSVQALGMLVGKLSLGAIFDWLGARGGILIATAALAITMVGYLNAAALPIALASSILIGMAASMSTVGNAYLTGSFFGSKDFGNVYGLVNITMITGATTGPLVTNLIYDRTGSYSLAWMGFLVLILLCGVSLIYLQKVFYVKLVKAS</sequence>
<feature type="transmembrane region" description="Helical" evidence="7">
    <location>
        <begin position="331"/>
        <end position="353"/>
    </location>
</feature>
<proteinExistence type="predicted"/>
<evidence type="ECO:0000313" key="10">
    <source>
        <dbReference type="Proteomes" id="UP000199208"/>
    </source>
</evidence>
<dbReference type="InterPro" id="IPR020846">
    <property type="entry name" value="MFS_dom"/>
</dbReference>
<feature type="transmembrane region" description="Helical" evidence="7">
    <location>
        <begin position="95"/>
        <end position="113"/>
    </location>
</feature>
<feature type="transmembrane region" description="Helical" evidence="7">
    <location>
        <begin position="154"/>
        <end position="173"/>
    </location>
</feature>
<dbReference type="OrthoDB" id="182417at2"/>
<feature type="transmembrane region" description="Helical" evidence="7">
    <location>
        <begin position="119"/>
        <end position="142"/>
    </location>
</feature>
<comment type="subcellular location">
    <subcellularLocation>
        <location evidence="1">Cell membrane</location>
        <topology evidence="1">Multi-pass membrane protein</topology>
    </subcellularLocation>
</comment>
<keyword evidence="3 7" id="KW-0812">Transmembrane</keyword>
<keyword evidence="2" id="KW-0813">Transport</keyword>
<evidence type="ECO:0000256" key="1">
    <source>
        <dbReference type="ARBA" id="ARBA00004651"/>
    </source>
</evidence>
<evidence type="ECO:0000256" key="3">
    <source>
        <dbReference type="ARBA" id="ARBA00022692"/>
    </source>
</evidence>
<feature type="transmembrane region" description="Helical" evidence="7">
    <location>
        <begin position="64"/>
        <end position="83"/>
    </location>
</feature>
<dbReference type="PANTHER" id="PTHR11360:SF290">
    <property type="entry name" value="MONOCARBOXYLATE MFS PERMEASE"/>
    <property type="match status" value="1"/>
</dbReference>
<evidence type="ECO:0000256" key="7">
    <source>
        <dbReference type="SAM" id="Phobius"/>
    </source>
</evidence>
<feature type="transmembrane region" description="Helical" evidence="7">
    <location>
        <begin position="393"/>
        <end position="417"/>
    </location>
</feature>